<dbReference type="RefSeq" id="WP_189088659.1">
    <property type="nucleotide sequence ID" value="NZ_BMQL01000004.1"/>
</dbReference>
<feature type="chain" id="PRO_5037502434" evidence="1">
    <location>
        <begin position="21"/>
        <end position="140"/>
    </location>
</feature>
<dbReference type="EMBL" id="BMQL01000004">
    <property type="protein sequence ID" value="GGR01170.1"/>
    <property type="molecule type" value="Genomic_DNA"/>
</dbReference>
<gene>
    <name evidence="2" type="ORF">GCM10008957_12630</name>
</gene>
<reference evidence="2" key="2">
    <citation type="submission" date="2020-09" db="EMBL/GenBank/DDBJ databases">
        <authorList>
            <person name="Sun Q."/>
            <person name="Ohkuma M."/>
        </authorList>
    </citation>
    <scope>NUCLEOTIDE SEQUENCE</scope>
    <source>
        <strain evidence="2">JCM 31311</strain>
    </source>
</reference>
<proteinExistence type="predicted"/>
<evidence type="ECO:0000313" key="3">
    <source>
        <dbReference type="Proteomes" id="UP000603865"/>
    </source>
</evidence>
<name>A0A918C1P0_9DEIO</name>
<organism evidence="2 3">
    <name type="scientific">Deinococcus ruber</name>
    <dbReference type="NCBI Taxonomy" id="1848197"/>
    <lineage>
        <taxon>Bacteria</taxon>
        <taxon>Thermotogati</taxon>
        <taxon>Deinococcota</taxon>
        <taxon>Deinococci</taxon>
        <taxon>Deinococcales</taxon>
        <taxon>Deinococcaceae</taxon>
        <taxon>Deinococcus</taxon>
    </lineage>
</organism>
<comment type="caution">
    <text evidence="2">The sequence shown here is derived from an EMBL/GenBank/DDBJ whole genome shotgun (WGS) entry which is preliminary data.</text>
</comment>
<reference evidence="2" key="1">
    <citation type="journal article" date="2014" name="Int. J. Syst. Evol. Microbiol.">
        <title>Complete genome sequence of Corynebacterium casei LMG S-19264T (=DSM 44701T), isolated from a smear-ripened cheese.</title>
        <authorList>
            <consortium name="US DOE Joint Genome Institute (JGI-PGF)"/>
            <person name="Walter F."/>
            <person name="Albersmeier A."/>
            <person name="Kalinowski J."/>
            <person name="Ruckert C."/>
        </authorList>
    </citation>
    <scope>NUCLEOTIDE SEQUENCE</scope>
    <source>
        <strain evidence="2">JCM 31311</strain>
    </source>
</reference>
<keyword evidence="1" id="KW-0732">Signal</keyword>
<dbReference type="AlphaFoldDB" id="A0A918C1P0"/>
<protein>
    <submittedName>
        <fullName evidence="2">Uncharacterized protein</fullName>
    </submittedName>
</protein>
<dbReference type="Proteomes" id="UP000603865">
    <property type="component" value="Unassembled WGS sequence"/>
</dbReference>
<evidence type="ECO:0000313" key="2">
    <source>
        <dbReference type="EMBL" id="GGR01170.1"/>
    </source>
</evidence>
<evidence type="ECO:0000256" key="1">
    <source>
        <dbReference type="SAM" id="SignalP"/>
    </source>
</evidence>
<sequence length="140" mass="14613">MNIPVLFLGGLALASAVSPATSTRATTPVLKPLPLSAACQKAGYTALQDAAGTVRVLRYVRTVPDNTARLTQYYDAAGHLQSLKATASGFVGLLYTLSARIDSRGNVVGETGFRSRFFTASLSSVIHDVAVVKAGHCGTE</sequence>
<feature type="signal peptide" evidence="1">
    <location>
        <begin position="1"/>
        <end position="20"/>
    </location>
</feature>
<accession>A0A918C1P0</accession>
<keyword evidence="3" id="KW-1185">Reference proteome</keyword>